<dbReference type="GO" id="GO:0000976">
    <property type="term" value="F:transcription cis-regulatory region binding"/>
    <property type="evidence" value="ECO:0007669"/>
    <property type="project" value="TreeGrafter"/>
</dbReference>
<dbReference type="NCBIfam" id="TIGR03968">
    <property type="entry name" value="mycofact_TetR"/>
    <property type="match status" value="1"/>
</dbReference>
<dbReference type="GO" id="GO:0003700">
    <property type="term" value="F:DNA-binding transcription factor activity"/>
    <property type="evidence" value="ECO:0007669"/>
    <property type="project" value="TreeGrafter"/>
</dbReference>
<evidence type="ECO:0000256" key="4">
    <source>
        <dbReference type="PROSITE-ProRule" id="PRU00335"/>
    </source>
</evidence>
<dbReference type="AlphaFoldDB" id="A0A7K1FMY8"/>
<dbReference type="Proteomes" id="UP000460221">
    <property type="component" value="Unassembled WGS sequence"/>
</dbReference>
<proteinExistence type="predicted"/>
<dbReference type="Pfam" id="PF00440">
    <property type="entry name" value="TetR_N"/>
    <property type="match status" value="1"/>
</dbReference>
<dbReference type="RefSeq" id="WP_154769484.1">
    <property type="nucleotide sequence ID" value="NZ_WLYK01000006.1"/>
</dbReference>
<accession>A0A7K1FMY8</accession>
<protein>
    <submittedName>
        <fullName evidence="6">Mycofactocin system transcriptional regulator</fullName>
    </submittedName>
</protein>
<dbReference type="Gene3D" id="1.10.357.10">
    <property type="entry name" value="Tetracycline Repressor, domain 2"/>
    <property type="match status" value="1"/>
</dbReference>
<dbReference type="EMBL" id="WLYK01000006">
    <property type="protein sequence ID" value="MTD15488.1"/>
    <property type="molecule type" value="Genomic_DNA"/>
</dbReference>
<dbReference type="PANTHER" id="PTHR30055:SF238">
    <property type="entry name" value="MYCOFACTOCIN BIOSYNTHESIS TRANSCRIPTIONAL REGULATOR MFTR-RELATED"/>
    <property type="match status" value="1"/>
</dbReference>
<dbReference type="PANTHER" id="PTHR30055">
    <property type="entry name" value="HTH-TYPE TRANSCRIPTIONAL REGULATOR RUTR"/>
    <property type="match status" value="1"/>
</dbReference>
<gene>
    <name evidence="6" type="primary">mftR</name>
    <name evidence="6" type="ORF">GIS00_16250</name>
</gene>
<dbReference type="InterPro" id="IPR001647">
    <property type="entry name" value="HTH_TetR"/>
</dbReference>
<dbReference type="SUPFAM" id="SSF46689">
    <property type="entry name" value="Homeodomain-like"/>
    <property type="match status" value="1"/>
</dbReference>
<dbReference type="Gene3D" id="1.10.10.60">
    <property type="entry name" value="Homeodomain-like"/>
    <property type="match status" value="1"/>
</dbReference>
<keyword evidence="7" id="KW-1185">Reference proteome</keyword>
<evidence type="ECO:0000256" key="1">
    <source>
        <dbReference type="ARBA" id="ARBA00023015"/>
    </source>
</evidence>
<keyword evidence="3" id="KW-0804">Transcription</keyword>
<dbReference type="Pfam" id="PF17754">
    <property type="entry name" value="TetR_C_14"/>
    <property type="match status" value="1"/>
</dbReference>
<evidence type="ECO:0000256" key="3">
    <source>
        <dbReference type="ARBA" id="ARBA00023163"/>
    </source>
</evidence>
<keyword evidence="1" id="KW-0805">Transcription regulation</keyword>
<feature type="DNA-binding region" description="H-T-H motif" evidence="4">
    <location>
        <begin position="32"/>
        <end position="51"/>
    </location>
</feature>
<dbReference type="PROSITE" id="PS01081">
    <property type="entry name" value="HTH_TETR_1"/>
    <property type="match status" value="1"/>
</dbReference>
<evidence type="ECO:0000313" key="7">
    <source>
        <dbReference type="Proteomes" id="UP000460221"/>
    </source>
</evidence>
<keyword evidence="2 4" id="KW-0238">DNA-binding</keyword>
<reference evidence="6 7" key="1">
    <citation type="submission" date="2019-11" db="EMBL/GenBank/DDBJ databases">
        <authorList>
            <person name="Jiang L.-Q."/>
        </authorList>
    </citation>
    <scope>NUCLEOTIDE SEQUENCE [LARGE SCALE GENOMIC DNA]</scope>
    <source>
        <strain evidence="6 7">YIM 132087</strain>
    </source>
</reference>
<dbReference type="PROSITE" id="PS50977">
    <property type="entry name" value="HTH_TETR_2"/>
    <property type="match status" value="1"/>
</dbReference>
<name>A0A7K1FMY8_9ACTN</name>
<evidence type="ECO:0000256" key="2">
    <source>
        <dbReference type="ARBA" id="ARBA00023125"/>
    </source>
</evidence>
<evidence type="ECO:0000313" key="6">
    <source>
        <dbReference type="EMBL" id="MTD15488.1"/>
    </source>
</evidence>
<feature type="domain" description="HTH tetR-type" evidence="5">
    <location>
        <begin position="9"/>
        <end position="69"/>
    </location>
</feature>
<dbReference type="InterPro" id="IPR023851">
    <property type="entry name" value="Tscrpt_reg_TetR-type"/>
</dbReference>
<dbReference type="InterPro" id="IPR050109">
    <property type="entry name" value="HTH-type_TetR-like_transc_reg"/>
</dbReference>
<organism evidence="6 7">
    <name type="scientific">Nakamurella alba</name>
    <dbReference type="NCBI Taxonomy" id="2665158"/>
    <lineage>
        <taxon>Bacteria</taxon>
        <taxon>Bacillati</taxon>
        <taxon>Actinomycetota</taxon>
        <taxon>Actinomycetes</taxon>
        <taxon>Nakamurellales</taxon>
        <taxon>Nakamurellaceae</taxon>
        <taxon>Nakamurella</taxon>
    </lineage>
</organism>
<comment type="caution">
    <text evidence="6">The sequence shown here is derived from an EMBL/GenBank/DDBJ whole genome shotgun (WGS) entry which is preliminary data.</text>
</comment>
<evidence type="ECO:0000259" key="5">
    <source>
        <dbReference type="PROSITE" id="PS50977"/>
    </source>
</evidence>
<dbReference type="InterPro" id="IPR023772">
    <property type="entry name" value="DNA-bd_HTH_TetR-type_CS"/>
</dbReference>
<sequence>MAETGRPAVTSRAELERICLVMFADRGFDVTSVDEIAAAAGIGRRTFFRYFPSKNDVVWGDFDGQLQQFTAWFDRCPPQVPVSTAIRDAVLDFNTFDDAATASLRIRMAVILDSPALQAYSTLRYAAWRAVIANFAARRLGGIEQDLRPRTLGHVALAASIAAYEQWLADGDSDLLPLLRESLETVCPTSGENA</sequence>
<dbReference type="InterPro" id="IPR009057">
    <property type="entry name" value="Homeodomain-like_sf"/>
</dbReference>
<dbReference type="InterPro" id="IPR041347">
    <property type="entry name" value="MftR_C"/>
</dbReference>